<comment type="caution">
    <text evidence="7">The sequence shown here is derived from an EMBL/GenBank/DDBJ whole genome shotgun (WGS) entry which is preliminary data.</text>
</comment>
<dbReference type="PANTHER" id="PTHR30238">
    <property type="entry name" value="MEMBRANE BOUND PREDICTED REDOX MODULATOR"/>
    <property type="match status" value="1"/>
</dbReference>
<accession>A0A098LBB4</accession>
<feature type="transmembrane region" description="Helical" evidence="6">
    <location>
        <begin position="193"/>
        <end position="217"/>
    </location>
</feature>
<organism evidence="7 8">
    <name type="scientific">Sporocytophaga myxococcoides</name>
    <dbReference type="NCBI Taxonomy" id="153721"/>
    <lineage>
        <taxon>Bacteria</taxon>
        <taxon>Pseudomonadati</taxon>
        <taxon>Bacteroidota</taxon>
        <taxon>Cytophagia</taxon>
        <taxon>Cytophagales</taxon>
        <taxon>Cytophagaceae</taxon>
        <taxon>Sporocytophaga</taxon>
    </lineage>
</organism>
<keyword evidence="4 6" id="KW-1133">Transmembrane helix</keyword>
<evidence type="ECO:0000256" key="3">
    <source>
        <dbReference type="ARBA" id="ARBA00022692"/>
    </source>
</evidence>
<evidence type="ECO:0000256" key="2">
    <source>
        <dbReference type="ARBA" id="ARBA00007511"/>
    </source>
</evidence>
<keyword evidence="8" id="KW-1185">Reference proteome</keyword>
<keyword evidence="3 6" id="KW-0812">Transmembrane</keyword>
<feature type="transmembrane region" description="Helical" evidence="6">
    <location>
        <begin position="223"/>
        <end position="243"/>
    </location>
</feature>
<feature type="transmembrane region" description="Helical" evidence="6">
    <location>
        <begin position="70"/>
        <end position="90"/>
    </location>
</feature>
<dbReference type="GO" id="GO:0016020">
    <property type="term" value="C:membrane"/>
    <property type="evidence" value="ECO:0007669"/>
    <property type="project" value="UniProtKB-SubCell"/>
</dbReference>
<evidence type="ECO:0000256" key="6">
    <source>
        <dbReference type="SAM" id="Phobius"/>
    </source>
</evidence>
<evidence type="ECO:0000256" key="5">
    <source>
        <dbReference type="ARBA" id="ARBA00023136"/>
    </source>
</evidence>
<dbReference type="InterPro" id="IPR005496">
    <property type="entry name" value="Integral_membrane_TerC"/>
</dbReference>
<feature type="transmembrane region" description="Helical" evidence="6">
    <location>
        <begin position="128"/>
        <end position="148"/>
    </location>
</feature>
<sequence>MDNIYFWIIFNICVLGLLILDLFVLNRKNETVTVKSALWWSAFWIGLAIAFNIFVYFWKGKTAAFEFLTGYLIEESLSVDNLFVFMLIFNYFRVPAEYQRKVLFWGIIGALVLRALFIVVGVSLINQFHWTVFVLGAFLVFTGIKMFLGSDEEINPEKNPIITLVNKFLRVTKQYHGDSFFTRINGQLFATPLFIVTLVVETTDIVFAADSIPAILAVSKDPFIVYTSNVFALLGLRSLYFALAGIMQLFHYIHYGLSLILIFIGVKLVAGGAGWFEIDMKYALMIVAGILALSILFSIWFPKKDEEPKDNSVEANENK</sequence>
<dbReference type="STRING" id="153721.MYP_725"/>
<feature type="transmembrane region" description="Helical" evidence="6">
    <location>
        <begin position="6"/>
        <end position="25"/>
    </location>
</feature>
<dbReference type="eggNOG" id="COG0861">
    <property type="taxonomic scope" value="Bacteria"/>
</dbReference>
<dbReference type="PANTHER" id="PTHR30238:SF0">
    <property type="entry name" value="THYLAKOID MEMBRANE PROTEIN TERC, CHLOROPLASTIC"/>
    <property type="match status" value="1"/>
</dbReference>
<keyword evidence="5 6" id="KW-0472">Membrane</keyword>
<reference evidence="7 8" key="1">
    <citation type="submission" date="2014-09" db="EMBL/GenBank/DDBJ databases">
        <title>Sporocytophaga myxococcoides PG-01 genome sequencing.</title>
        <authorList>
            <person name="Liu L."/>
            <person name="Gao P.J."/>
            <person name="Chen G.J."/>
            <person name="Wang L.S."/>
        </authorList>
    </citation>
    <scope>NUCLEOTIDE SEQUENCE [LARGE SCALE GENOMIC DNA]</scope>
    <source>
        <strain evidence="7 8">PG-01</strain>
    </source>
</reference>
<feature type="transmembrane region" description="Helical" evidence="6">
    <location>
        <begin position="282"/>
        <end position="301"/>
    </location>
</feature>
<comment type="similarity">
    <text evidence="2">Belongs to the TerC family.</text>
</comment>
<dbReference type="RefSeq" id="WP_045458442.1">
    <property type="nucleotide sequence ID" value="NZ_BBLT01000001.1"/>
</dbReference>
<dbReference type="NCBIfam" id="TIGR03718">
    <property type="entry name" value="R_switched_Alx"/>
    <property type="match status" value="1"/>
</dbReference>
<dbReference type="Pfam" id="PF03741">
    <property type="entry name" value="TerC"/>
    <property type="match status" value="1"/>
</dbReference>
<dbReference type="Proteomes" id="UP000030185">
    <property type="component" value="Unassembled WGS sequence"/>
</dbReference>
<comment type="subcellular location">
    <subcellularLocation>
        <location evidence="1">Membrane</location>
        <topology evidence="1">Multi-pass membrane protein</topology>
    </subcellularLocation>
</comment>
<dbReference type="InterPro" id="IPR022369">
    <property type="entry name" value="Integral_membrane_TerC_rswitch"/>
</dbReference>
<protein>
    <submittedName>
        <fullName evidence="7">TerC family integral membrane protein</fullName>
    </submittedName>
</protein>
<evidence type="ECO:0000256" key="1">
    <source>
        <dbReference type="ARBA" id="ARBA00004141"/>
    </source>
</evidence>
<proteinExistence type="inferred from homology"/>
<gene>
    <name evidence="7" type="ORF">MYP_725</name>
</gene>
<evidence type="ECO:0000313" key="8">
    <source>
        <dbReference type="Proteomes" id="UP000030185"/>
    </source>
</evidence>
<dbReference type="OrthoDB" id="9783692at2"/>
<feature type="transmembrane region" description="Helical" evidence="6">
    <location>
        <begin position="102"/>
        <end position="122"/>
    </location>
</feature>
<evidence type="ECO:0000313" key="7">
    <source>
        <dbReference type="EMBL" id="GAL83498.1"/>
    </source>
</evidence>
<name>A0A098LBB4_9BACT</name>
<feature type="transmembrane region" description="Helical" evidence="6">
    <location>
        <begin position="37"/>
        <end position="58"/>
    </location>
</feature>
<dbReference type="AlphaFoldDB" id="A0A098LBB4"/>
<evidence type="ECO:0000256" key="4">
    <source>
        <dbReference type="ARBA" id="ARBA00022989"/>
    </source>
</evidence>
<dbReference type="EMBL" id="BBLT01000001">
    <property type="protein sequence ID" value="GAL83498.1"/>
    <property type="molecule type" value="Genomic_DNA"/>
</dbReference>
<feature type="transmembrane region" description="Helical" evidence="6">
    <location>
        <begin position="255"/>
        <end position="276"/>
    </location>
</feature>